<dbReference type="Pfam" id="PF04940">
    <property type="entry name" value="BLUF"/>
    <property type="match status" value="1"/>
</dbReference>
<dbReference type="Proteomes" id="UP000304880">
    <property type="component" value="Unassembled WGS sequence"/>
</dbReference>
<evidence type="ECO:0000313" key="3">
    <source>
        <dbReference type="Proteomes" id="UP000304880"/>
    </source>
</evidence>
<dbReference type="SMART" id="SM01034">
    <property type="entry name" value="BLUF"/>
    <property type="match status" value="1"/>
</dbReference>
<sequence length="136" mass="15488">MITNLLYRSETTLQPKDPKLKAILAQARHRNGNMDITGYLHWEDGIFHQWIEGPEAELQVVERYIYDSKSHHGLTVLGRNVVPTRQFPGWDMALGLSEENSLFNFIASHEAGTADHQEYARAVLAFMHAQSGTQVR</sequence>
<dbReference type="AlphaFoldDB" id="A0A5C4R0X9"/>
<accession>A0A5C4R0X9</accession>
<dbReference type="Gene3D" id="3.30.70.100">
    <property type="match status" value="1"/>
</dbReference>
<dbReference type="PROSITE" id="PS50925">
    <property type="entry name" value="BLUF"/>
    <property type="match status" value="1"/>
</dbReference>
<protein>
    <submittedName>
        <fullName evidence="2">BLUF domain-containing protein</fullName>
    </submittedName>
</protein>
<gene>
    <name evidence="2" type="ORF">FHD67_19325</name>
</gene>
<dbReference type="EMBL" id="VDDC01000063">
    <property type="protein sequence ID" value="TNH37625.1"/>
    <property type="molecule type" value="Genomic_DNA"/>
</dbReference>
<reference evidence="2 3" key="1">
    <citation type="submission" date="2019-06" db="EMBL/GenBank/DDBJ databases">
        <authorList>
            <person name="Li J."/>
        </authorList>
    </citation>
    <scope>NUCLEOTIDE SEQUENCE [LARGE SCALE GENOMIC DNA]</scope>
    <source>
        <strain evidence="2 3">CGMCC 1.8012</strain>
    </source>
</reference>
<feature type="domain" description="BLUF" evidence="1">
    <location>
        <begin position="2"/>
        <end position="93"/>
    </location>
</feature>
<dbReference type="InterPro" id="IPR007024">
    <property type="entry name" value="BLUF_domain"/>
</dbReference>
<dbReference type="SUPFAM" id="SSF54975">
    <property type="entry name" value="Acylphosphatase/BLUF domain-like"/>
    <property type="match status" value="1"/>
</dbReference>
<organism evidence="2 3">
    <name type="scientific">Paracoccus haeundaensis</name>
    <dbReference type="NCBI Taxonomy" id="225362"/>
    <lineage>
        <taxon>Bacteria</taxon>
        <taxon>Pseudomonadati</taxon>
        <taxon>Pseudomonadota</taxon>
        <taxon>Alphaproteobacteria</taxon>
        <taxon>Rhodobacterales</taxon>
        <taxon>Paracoccaceae</taxon>
        <taxon>Paracoccus</taxon>
    </lineage>
</organism>
<dbReference type="GO" id="GO:0071949">
    <property type="term" value="F:FAD binding"/>
    <property type="evidence" value="ECO:0007669"/>
    <property type="project" value="InterPro"/>
</dbReference>
<name>A0A5C4R0X9_9RHOB</name>
<dbReference type="InterPro" id="IPR036046">
    <property type="entry name" value="Acylphosphatase-like_dom_sf"/>
</dbReference>
<evidence type="ECO:0000259" key="1">
    <source>
        <dbReference type="PROSITE" id="PS50925"/>
    </source>
</evidence>
<proteinExistence type="predicted"/>
<dbReference type="GO" id="GO:0009882">
    <property type="term" value="F:blue light photoreceptor activity"/>
    <property type="evidence" value="ECO:0007669"/>
    <property type="project" value="InterPro"/>
</dbReference>
<comment type="caution">
    <text evidence="2">The sequence shown here is derived from an EMBL/GenBank/DDBJ whole genome shotgun (WGS) entry which is preliminary data.</text>
</comment>
<keyword evidence="3" id="KW-1185">Reference proteome</keyword>
<dbReference type="RefSeq" id="WP_139599740.1">
    <property type="nucleotide sequence ID" value="NZ_VDDC01000063.1"/>
</dbReference>
<evidence type="ECO:0000313" key="2">
    <source>
        <dbReference type="EMBL" id="TNH37625.1"/>
    </source>
</evidence>